<dbReference type="Proteomes" id="UP001214756">
    <property type="component" value="Chromosome"/>
</dbReference>
<evidence type="ECO:0000256" key="1">
    <source>
        <dbReference type="SAM" id="MobiDB-lite"/>
    </source>
</evidence>
<dbReference type="GeneID" id="87017470"/>
<evidence type="ECO:0008006" key="4">
    <source>
        <dbReference type="Google" id="ProtNLM"/>
    </source>
</evidence>
<dbReference type="RefSeq" id="WP_236610930.1">
    <property type="nucleotide sequence ID" value="NZ_CBDRLE010000004.1"/>
</dbReference>
<dbReference type="Gene3D" id="2.50.20.20">
    <property type="match status" value="1"/>
</dbReference>
<proteinExistence type="predicted"/>
<accession>A0AAJ6APX9</accession>
<dbReference type="PROSITE" id="PS51257">
    <property type="entry name" value="PROKAR_LIPOPROTEIN"/>
    <property type="match status" value="1"/>
</dbReference>
<dbReference type="EMBL" id="CP118606">
    <property type="protein sequence ID" value="WEF21026.1"/>
    <property type="molecule type" value="Genomic_DNA"/>
</dbReference>
<feature type="region of interest" description="Disordered" evidence="1">
    <location>
        <begin position="23"/>
        <end position="47"/>
    </location>
</feature>
<protein>
    <recommendedName>
        <fullName evidence="4">Lipoprotein</fullName>
    </recommendedName>
</protein>
<evidence type="ECO:0000313" key="3">
    <source>
        <dbReference type="Proteomes" id="UP001214756"/>
    </source>
</evidence>
<reference evidence="2" key="1">
    <citation type="submission" date="2023-02" db="EMBL/GenBank/DDBJ databases">
        <title>Genome sequence of Microbacterium liquefaciens B1075.</title>
        <authorList>
            <person name="Cao J."/>
            <person name="Li X."/>
        </authorList>
    </citation>
    <scope>NUCLEOTIDE SEQUENCE</scope>
    <source>
        <strain evidence="2">B1075</strain>
    </source>
</reference>
<organism evidence="2 3">
    <name type="scientific">Microbacterium maritypicum</name>
    <name type="common">Microbacterium liquefaciens</name>
    <dbReference type="NCBI Taxonomy" id="33918"/>
    <lineage>
        <taxon>Bacteria</taxon>
        <taxon>Bacillati</taxon>
        <taxon>Actinomycetota</taxon>
        <taxon>Actinomycetes</taxon>
        <taxon>Micrococcales</taxon>
        <taxon>Microbacteriaceae</taxon>
        <taxon>Microbacterium</taxon>
    </lineage>
</organism>
<dbReference type="AlphaFoldDB" id="A0AAJ6APX9"/>
<evidence type="ECO:0000313" key="2">
    <source>
        <dbReference type="EMBL" id="WEF21026.1"/>
    </source>
</evidence>
<sequence length="234" mass="23670">MRVNKWGVGVVLATAVLLTGCTGGGSDSTTEKKPSAGASQEAEAPEMDCPELKDGASLDGSVLGDCVADAMSETAGYAATSSVMGIDSTARVNPSDKAIETISPAGSLIVIGDDVWVKSATSDWQAADPSSSDPVIAALSASAADASLLDPTKAADAVTGAFTVTGTGERLGQAVYLLSGTMEQQGTAVEVVFEVTADYVVLASSSSASLEGQTVEVTMEITEWDVRQEIVAPV</sequence>
<gene>
    <name evidence="2" type="ORF">PWF71_17325</name>
</gene>
<name>A0AAJ6APX9_MICMQ</name>